<evidence type="ECO:0000259" key="2">
    <source>
        <dbReference type="Pfam" id="PF22749"/>
    </source>
</evidence>
<dbReference type="GO" id="GO:0035197">
    <property type="term" value="F:siRNA binding"/>
    <property type="evidence" value="ECO:0007669"/>
    <property type="project" value="TreeGrafter"/>
</dbReference>
<feature type="compositionally biased region" description="Polar residues" evidence="1">
    <location>
        <begin position="474"/>
        <end position="487"/>
    </location>
</feature>
<dbReference type="InterPro" id="IPR053858">
    <property type="entry name" value="Arb2_dom"/>
</dbReference>
<accession>A0AAU9VPE4</accession>
<protein>
    <recommendedName>
        <fullName evidence="2">Arb2 domain-containing protein</fullName>
    </recommendedName>
</protein>
<evidence type="ECO:0000313" key="4">
    <source>
        <dbReference type="Proteomes" id="UP001159428"/>
    </source>
</evidence>
<feature type="domain" description="Arb2" evidence="2">
    <location>
        <begin position="28"/>
        <end position="274"/>
    </location>
</feature>
<feature type="compositionally biased region" description="Low complexity" evidence="1">
    <location>
        <begin position="404"/>
        <end position="414"/>
    </location>
</feature>
<proteinExistence type="predicted"/>
<dbReference type="PANTHER" id="PTHR21357:SF4">
    <property type="entry name" value="FAM172 FAMILY PROTEIN HOMOLOG CG10038"/>
    <property type="match status" value="1"/>
</dbReference>
<feature type="region of interest" description="Disordered" evidence="1">
    <location>
        <begin position="1"/>
        <end position="29"/>
    </location>
</feature>
<feature type="compositionally biased region" description="Basic and acidic residues" evidence="1">
    <location>
        <begin position="1"/>
        <end position="12"/>
    </location>
</feature>
<dbReference type="AlphaFoldDB" id="A0AAU9VPE4"/>
<name>A0AAU9VPE4_9CNID</name>
<sequence>MSEFSDDKEKDNMGQNLGSKGNKKEDTFPDTLEGFGYKFNEEGKLRNIETDEPFKFEVKEGDRAYNQKHYEALGEVITEYIYHLLEEVELERVTVPVDAKDDEVKSFFFMSKNAMESDKLMILIHGSGVVRAGQWARRLIINDDLESGTMLPYIKRAMQEGYGVLITNGNENYVWLNRHRTIIRGSESPEKHFSYVWDNFISKAAAQTIVVVAHSYGGIVIVEGLQKCEGIMERVKAIAFTDSVHSLSHHRADKKLRAWMKKHARNWVSSDLPLDTIIDYKGADCELVSAGTMKHEVTSHAAFDSIFKFFDEKLKASNQTDSSEKQGDTSVGQTPMDSCGSLSDEAKSKMEIPENENDGVSSSKLNENSQTQADASEEQEEAPSKMDDSSPVLADATQTEEETSQTQVDVSQTQKVPSTNEENSSHTLADATQTKGETSQTQADVSQTQEVPSTKEENSSQTLADAAQTEEEASQTQADVSLTQEEPSGNKEDSSQTQTGDTKSQADETRMEVDADQNETEV</sequence>
<gene>
    <name evidence="3" type="ORF">PMEA_00010699</name>
</gene>
<dbReference type="SUPFAM" id="SSF53474">
    <property type="entry name" value="alpha/beta-Hydrolases"/>
    <property type="match status" value="1"/>
</dbReference>
<evidence type="ECO:0000256" key="1">
    <source>
        <dbReference type="SAM" id="MobiDB-lite"/>
    </source>
</evidence>
<feature type="region of interest" description="Disordered" evidence="1">
    <location>
        <begin position="317"/>
        <end position="522"/>
    </location>
</feature>
<dbReference type="InterPro" id="IPR029058">
    <property type="entry name" value="AB_hydrolase_fold"/>
</dbReference>
<dbReference type="GO" id="GO:0005634">
    <property type="term" value="C:nucleus"/>
    <property type="evidence" value="ECO:0007669"/>
    <property type="project" value="TreeGrafter"/>
</dbReference>
<dbReference type="PANTHER" id="PTHR21357">
    <property type="entry name" value="FAM172 FAMILY PROTEIN HOMOLOG CG10038"/>
    <property type="match status" value="1"/>
</dbReference>
<dbReference type="Pfam" id="PF22749">
    <property type="entry name" value="Arb2"/>
    <property type="match status" value="1"/>
</dbReference>
<feature type="compositionally biased region" description="Polar residues" evidence="1">
    <location>
        <begin position="358"/>
        <end position="374"/>
    </location>
</feature>
<evidence type="ECO:0000313" key="3">
    <source>
        <dbReference type="EMBL" id="CAH3034428.1"/>
    </source>
</evidence>
<dbReference type="Gene3D" id="3.40.50.1820">
    <property type="entry name" value="alpha/beta hydrolase"/>
    <property type="match status" value="1"/>
</dbReference>
<organism evidence="3 4">
    <name type="scientific">Pocillopora meandrina</name>
    <dbReference type="NCBI Taxonomy" id="46732"/>
    <lineage>
        <taxon>Eukaryota</taxon>
        <taxon>Metazoa</taxon>
        <taxon>Cnidaria</taxon>
        <taxon>Anthozoa</taxon>
        <taxon>Hexacorallia</taxon>
        <taxon>Scleractinia</taxon>
        <taxon>Astrocoeniina</taxon>
        <taxon>Pocilloporidae</taxon>
        <taxon>Pocillopora</taxon>
    </lineage>
</organism>
<comment type="caution">
    <text evidence="3">The sequence shown here is derived from an EMBL/GenBank/DDBJ whole genome shotgun (WGS) entry which is preliminary data.</text>
</comment>
<dbReference type="InterPro" id="IPR048263">
    <property type="entry name" value="Arb2"/>
</dbReference>
<dbReference type="Proteomes" id="UP001159428">
    <property type="component" value="Unassembled WGS sequence"/>
</dbReference>
<feature type="compositionally biased region" description="Basic and acidic residues" evidence="1">
    <location>
        <begin position="504"/>
        <end position="513"/>
    </location>
</feature>
<reference evidence="3 4" key="1">
    <citation type="submission" date="2022-05" db="EMBL/GenBank/DDBJ databases">
        <authorList>
            <consortium name="Genoscope - CEA"/>
            <person name="William W."/>
        </authorList>
    </citation>
    <scope>NUCLEOTIDE SEQUENCE [LARGE SCALE GENOMIC DNA]</scope>
</reference>
<keyword evidence="4" id="KW-1185">Reference proteome</keyword>
<dbReference type="EMBL" id="CALNXJ010000002">
    <property type="protein sequence ID" value="CAH3034428.1"/>
    <property type="molecule type" value="Genomic_DNA"/>
</dbReference>
<feature type="compositionally biased region" description="Polar residues" evidence="1">
    <location>
        <begin position="415"/>
        <end position="452"/>
    </location>
</feature>
<dbReference type="GO" id="GO:0031048">
    <property type="term" value="P:regulatory ncRNA-mediated heterochromatin formation"/>
    <property type="evidence" value="ECO:0007669"/>
    <property type="project" value="TreeGrafter"/>
</dbReference>